<name>A0A8H4J5Y7_9PEZI</name>
<dbReference type="AlphaFoldDB" id="A0A8H4J5Y7"/>
<organism evidence="3 4">
    <name type="scientific">Botryosphaeria dothidea</name>
    <dbReference type="NCBI Taxonomy" id="55169"/>
    <lineage>
        <taxon>Eukaryota</taxon>
        <taxon>Fungi</taxon>
        <taxon>Dikarya</taxon>
        <taxon>Ascomycota</taxon>
        <taxon>Pezizomycotina</taxon>
        <taxon>Dothideomycetes</taxon>
        <taxon>Dothideomycetes incertae sedis</taxon>
        <taxon>Botryosphaeriales</taxon>
        <taxon>Botryosphaeriaceae</taxon>
        <taxon>Botryosphaeria</taxon>
    </lineage>
</organism>
<evidence type="ECO:0000256" key="2">
    <source>
        <dbReference type="SAM" id="Phobius"/>
    </source>
</evidence>
<evidence type="ECO:0000313" key="3">
    <source>
        <dbReference type="EMBL" id="KAF4313244.1"/>
    </source>
</evidence>
<feature type="compositionally biased region" description="Low complexity" evidence="1">
    <location>
        <begin position="382"/>
        <end position="396"/>
    </location>
</feature>
<dbReference type="Proteomes" id="UP000572817">
    <property type="component" value="Unassembled WGS sequence"/>
</dbReference>
<keyword evidence="2" id="KW-0812">Transmembrane</keyword>
<keyword evidence="2" id="KW-0472">Membrane</keyword>
<keyword evidence="4" id="KW-1185">Reference proteome</keyword>
<evidence type="ECO:0000256" key="1">
    <source>
        <dbReference type="SAM" id="MobiDB-lite"/>
    </source>
</evidence>
<dbReference type="EMBL" id="WWBZ02000001">
    <property type="protein sequence ID" value="KAF4313244.1"/>
    <property type="molecule type" value="Genomic_DNA"/>
</dbReference>
<sequence length="484" mass="55048">MKWIGEATGQYWDYLPENACAKSVQVRTYDDVVGPLGILYFTGVIAYVHLLWIRGESILDWRPFFFPFSPLTIVFQHGFALTAILFRFIKSKVTREEEEEHSDTRIPLRYLFGRVPPAPAPINEISPVEMKDGSKTEPLNVHNEEFANILGPAKSLVPIVQFAGLIFYLVYCTISIKFFFRRYTHSRHSLVNADYTVLQLSLAGVLLVLLTLPHTPLTPLSLFTSPVPTPSSSYRRANPRLHQAIIFFRDSASPSFYPSRYSTALFTHLQQLRQIFYLEALSALLILTDFGSTPSIPLSAIIRHHDSFGMVPLPELRKDYYWREIGGRVVFALVMLRALRNNVAERRRWENEVLEAQKALLEQTPASTSSTRNEKEDGDSEGGLPTSLSPSSPAGAENRNLWTKAHKAAIAFLNDPLAYTPSVSTLLPVVVVLTCALGTWDRLWPELSEWEIWPADVPCPNQWWDPLAGEGERVWRLWVPRMEY</sequence>
<gene>
    <name evidence="3" type="ORF">GTA08_BOTSDO01595</name>
</gene>
<reference evidence="3" key="1">
    <citation type="submission" date="2020-04" db="EMBL/GenBank/DDBJ databases">
        <title>Genome Assembly and Annotation of Botryosphaeria dothidea sdau 11-99, a Latent Pathogen of Apple Fruit Ring Rot in China.</title>
        <authorList>
            <person name="Yu C."/>
            <person name="Diao Y."/>
            <person name="Lu Q."/>
            <person name="Zhao J."/>
            <person name="Cui S."/>
            <person name="Peng C."/>
            <person name="He B."/>
            <person name="Liu H."/>
        </authorList>
    </citation>
    <scope>NUCLEOTIDE SEQUENCE [LARGE SCALE GENOMIC DNA]</scope>
    <source>
        <strain evidence="3">Sdau11-99</strain>
    </source>
</reference>
<proteinExistence type="predicted"/>
<feature type="transmembrane region" description="Helical" evidence="2">
    <location>
        <begin position="64"/>
        <end position="89"/>
    </location>
</feature>
<protein>
    <submittedName>
        <fullName evidence="3">Uncharacterized protein</fullName>
    </submittedName>
</protein>
<feature type="transmembrane region" description="Helical" evidence="2">
    <location>
        <begin position="159"/>
        <end position="180"/>
    </location>
</feature>
<accession>A0A8H4J5Y7</accession>
<feature type="transmembrane region" description="Helical" evidence="2">
    <location>
        <begin position="32"/>
        <end position="52"/>
    </location>
</feature>
<comment type="caution">
    <text evidence="3">The sequence shown here is derived from an EMBL/GenBank/DDBJ whole genome shotgun (WGS) entry which is preliminary data.</text>
</comment>
<dbReference type="OrthoDB" id="10250990at2759"/>
<evidence type="ECO:0000313" key="4">
    <source>
        <dbReference type="Proteomes" id="UP000572817"/>
    </source>
</evidence>
<feature type="region of interest" description="Disordered" evidence="1">
    <location>
        <begin position="363"/>
        <end position="396"/>
    </location>
</feature>
<feature type="transmembrane region" description="Helical" evidence="2">
    <location>
        <begin position="192"/>
        <end position="212"/>
    </location>
</feature>
<keyword evidence="2" id="KW-1133">Transmembrane helix</keyword>